<feature type="modified residue" description="4-aspartylphosphate" evidence="6">
    <location>
        <position position="637"/>
    </location>
</feature>
<keyword evidence="7" id="KW-0472">Membrane</keyword>
<comment type="catalytic activity">
    <reaction evidence="1">
        <text>ATP + protein L-histidine = ADP + protein N-phospho-L-histidine.</text>
        <dbReference type="EC" id="2.7.13.3"/>
    </reaction>
</comment>
<dbReference type="Gene3D" id="3.30.565.10">
    <property type="entry name" value="Histidine kinase-like ATPase, C-terminal domain"/>
    <property type="match status" value="1"/>
</dbReference>
<dbReference type="PANTHER" id="PTHR43719:SF28">
    <property type="entry name" value="PEROXIDE STRESS-ACTIVATED HISTIDINE KINASE MAK1-RELATED"/>
    <property type="match status" value="1"/>
</dbReference>
<feature type="domain" description="Histidine kinase" evidence="8">
    <location>
        <begin position="345"/>
        <end position="569"/>
    </location>
</feature>
<dbReference type="InterPro" id="IPR003594">
    <property type="entry name" value="HATPase_dom"/>
</dbReference>
<evidence type="ECO:0000313" key="10">
    <source>
        <dbReference type="EMBL" id="AHF24023.1"/>
    </source>
</evidence>
<dbReference type="InterPro" id="IPR036097">
    <property type="entry name" value="HisK_dim/P_sf"/>
</dbReference>
<keyword evidence="3 6" id="KW-0597">Phosphoprotein</keyword>
<feature type="domain" description="Response regulatory" evidence="9">
    <location>
        <begin position="723"/>
        <end position="844"/>
    </location>
</feature>
<feature type="domain" description="Response regulatory" evidence="9">
    <location>
        <begin position="583"/>
        <end position="703"/>
    </location>
</feature>
<evidence type="ECO:0000256" key="4">
    <source>
        <dbReference type="ARBA" id="ARBA00022679"/>
    </source>
</evidence>
<feature type="transmembrane region" description="Helical" evidence="7">
    <location>
        <begin position="12"/>
        <end position="31"/>
    </location>
</feature>
<dbReference type="SUPFAM" id="SSF55874">
    <property type="entry name" value="ATPase domain of HSP90 chaperone/DNA topoisomerase II/histidine kinase"/>
    <property type="match status" value="1"/>
</dbReference>
<dbReference type="CDD" id="cd17546">
    <property type="entry name" value="REC_hyHK_CKI1_RcsC-like"/>
    <property type="match status" value="2"/>
</dbReference>
<dbReference type="EMBL" id="KC246782">
    <property type="protein sequence ID" value="AHF24023.1"/>
    <property type="molecule type" value="Genomic_DNA"/>
</dbReference>
<dbReference type="Gene3D" id="1.10.287.130">
    <property type="match status" value="1"/>
</dbReference>
<dbReference type="SUPFAM" id="SSF52172">
    <property type="entry name" value="CheY-like"/>
    <property type="match status" value="2"/>
</dbReference>
<dbReference type="SMART" id="SM00387">
    <property type="entry name" value="HATPase_c"/>
    <property type="match status" value="1"/>
</dbReference>
<dbReference type="PANTHER" id="PTHR43719">
    <property type="entry name" value="TWO-COMPONENT HISTIDINE KINASE"/>
    <property type="match status" value="1"/>
</dbReference>
<evidence type="ECO:0000256" key="1">
    <source>
        <dbReference type="ARBA" id="ARBA00000085"/>
    </source>
</evidence>
<dbReference type="Pfam" id="PF00072">
    <property type="entry name" value="Response_reg"/>
    <property type="match status" value="2"/>
</dbReference>
<dbReference type="Gene3D" id="3.40.50.2300">
    <property type="match status" value="2"/>
</dbReference>
<dbReference type="InterPro" id="IPR011006">
    <property type="entry name" value="CheY-like_superfamily"/>
</dbReference>
<dbReference type="InterPro" id="IPR004358">
    <property type="entry name" value="Sig_transdc_His_kin-like_C"/>
</dbReference>
<dbReference type="AlphaFoldDB" id="W0FH64"/>
<organism evidence="10">
    <name type="scientific">uncultured bacterium Contig1756</name>
    <dbReference type="NCBI Taxonomy" id="1393499"/>
    <lineage>
        <taxon>Bacteria</taxon>
        <taxon>environmental samples</taxon>
    </lineage>
</organism>
<evidence type="ECO:0000259" key="9">
    <source>
        <dbReference type="PROSITE" id="PS50110"/>
    </source>
</evidence>
<dbReference type="InterPro" id="IPR005467">
    <property type="entry name" value="His_kinase_dom"/>
</dbReference>
<evidence type="ECO:0000256" key="6">
    <source>
        <dbReference type="PROSITE-ProRule" id="PRU00169"/>
    </source>
</evidence>
<sequence length="849" mass="94287">MGFGMKKAWINIVNIAIMVGILIFVILYSSYEGKAALRRQVESFVSTTVAMEHVTENYMAGEQHICDVWARYINSKGMSIEEAASFICISHVTQTASAHIVYLDTLSGLSTRARQDAADDYAVSYGQIGLLNDVSWINDIGKSVNISRAYTNPVNGEQSIAFCNYVTLQDSETGELRDAVLLRVLPIAEMAQKWIFPQEGFENTELSMIDANGDYIIKGHSFKNSSFFEFYRSYNTIDPASAQEFFETITSSTGSFTMLNSRGEKCILAYTPVDATGGWTLLSFMPMKDLRVNTENWLLIGVISAALLLLFVFDLSVMLNFNKKLQAAAREAASANRAKTDFLSTMSHDIRTPMNAIMGLTTIAEKNLGDTESVADNLRKIGLASNHLLSLINDILDISKVESGKLNLSPLTFSIVDTVENLVNISQPMIKEKDIIFSFRINRMEKEYLYADQLRLNQIYINILSNAIKYTEPGGSVSVDMREEESEAPGCVKLTYIVADTGMGMSPEFMAKMYEPFSRQTDSRVDTIQGTGLGLAITKQMVDLMNGVIDCQSEQGKGTTFTIVLDIPVADKQLDDMRLEPIDVLIVDDDTVLLETAVDALESLGVNAEKAEDSMTALGMIRHRQESGRQYGVVILDWKMPGMDGVETVRRIRSEIDESIPILLISAYDWSDIEDAAKEVGVNGFISKPLFRSKLYDKLNELLGTEAKPAEPEDDYADLAGMSILIAEDNDINWEIISAMLGMFGIVTERAENGQICVEKMKTAERGKYALVFMDIQMPVMNGLDATRHIRSLEDPWASSIPIIAMTADAFSENVTECLNAGMNGHIAKPVDIRLVIKEIRRIKEEKKS</sequence>
<accession>W0FH64</accession>
<evidence type="ECO:0000256" key="7">
    <source>
        <dbReference type="SAM" id="Phobius"/>
    </source>
</evidence>
<dbReference type="InterPro" id="IPR050956">
    <property type="entry name" value="2C_system_His_kinase"/>
</dbReference>
<dbReference type="PROSITE" id="PS50110">
    <property type="entry name" value="RESPONSE_REGULATORY"/>
    <property type="match status" value="2"/>
</dbReference>
<keyword evidence="4" id="KW-0808">Transferase</keyword>
<dbReference type="PRINTS" id="PR00344">
    <property type="entry name" value="BCTRLSENSOR"/>
</dbReference>
<dbReference type="PROSITE" id="PS50109">
    <property type="entry name" value="HIS_KIN"/>
    <property type="match status" value="1"/>
</dbReference>
<dbReference type="CDD" id="cd00082">
    <property type="entry name" value="HisKA"/>
    <property type="match status" value="1"/>
</dbReference>
<evidence type="ECO:0000256" key="5">
    <source>
        <dbReference type="ARBA" id="ARBA00022777"/>
    </source>
</evidence>
<reference evidence="10" key="1">
    <citation type="journal article" date="2013" name="PLoS ONE">
        <title>Metagenomic insights into the carbohydrate-active enzymes carried by the microorganisms adhering to solid digesta in the rumen of cows.</title>
        <authorList>
            <person name="Wang L."/>
            <person name="Hatem A."/>
            <person name="Catalyurek U.V."/>
            <person name="Morrison M."/>
            <person name="Yu Z."/>
        </authorList>
    </citation>
    <scope>NUCLEOTIDE SEQUENCE</scope>
</reference>
<evidence type="ECO:0000259" key="8">
    <source>
        <dbReference type="PROSITE" id="PS50109"/>
    </source>
</evidence>
<evidence type="ECO:0000256" key="2">
    <source>
        <dbReference type="ARBA" id="ARBA00012438"/>
    </source>
</evidence>
<proteinExistence type="predicted"/>
<evidence type="ECO:0000256" key="3">
    <source>
        <dbReference type="ARBA" id="ARBA00022553"/>
    </source>
</evidence>
<dbReference type="FunFam" id="3.30.565.10:FF:000006">
    <property type="entry name" value="Sensor histidine kinase WalK"/>
    <property type="match status" value="1"/>
</dbReference>
<dbReference type="GO" id="GO:0000155">
    <property type="term" value="F:phosphorelay sensor kinase activity"/>
    <property type="evidence" value="ECO:0007669"/>
    <property type="project" value="InterPro"/>
</dbReference>
<protein>
    <recommendedName>
        <fullName evidence="2">histidine kinase</fullName>
        <ecNumber evidence="2">2.7.13.3</ecNumber>
    </recommendedName>
</protein>
<keyword evidence="7" id="KW-1133">Transmembrane helix</keyword>
<dbReference type="SUPFAM" id="SSF47384">
    <property type="entry name" value="Homodimeric domain of signal transducing histidine kinase"/>
    <property type="match status" value="1"/>
</dbReference>
<dbReference type="InterPro" id="IPR001789">
    <property type="entry name" value="Sig_transdc_resp-reg_receiver"/>
</dbReference>
<dbReference type="InterPro" id="IPR003661">
    <property type="entry name" value="HisK_dim/P_dom"/>
</dbReference>
<keyword evidence="7" id="KW-0812">Transmembrane</keyword>
<dbReference type="InterPro" id="IPR036890">
    <property type="entry name" value="HATPase_C_sf"/>
</dbReference>
<dbReference type="Pfam" id="PF00512">
    <property type="entry name" value="HisKA"/>
    <property type="match status" value="1"/>
</dbReference>
<dbReference type="SMART" id="SM00448">
    <property type="entry name" value="REC"/>
    <property type="match status" value="2"/>
</dbReference>
<dbReference type="Pfam" id="PF02518">
    <property type="entry name" value="HATPase_c"/>
    <property type="match status" value="1"/>
</dbReference>
<name>W0FH64_9BACT</name>
<dbReference type="SMART" id="SM00388">
    <property type="entry name" value="HisKA"/>
    <property type="match status" value="1"/>
</dbReference>
<feature type="transmembrane region" description="Helical" evidence="7">
    <location>
        <begin position="297"/>
        <end position="321"/>
    </location>
</feature>
<keyword evidence="5 10" id="KW-0418">Kinase</keyword>
<dbReference type="EC" id="2.7.13.3" evidence="2"/>
<feature type="modified residue" description="4-aspartylphosphate" evidence="6">
    <location>
        <position position="775"/>
    </location>
</feature>